<dbReference type="InterPro" id="IPR019734">
    <property type="entry name" value="TPR_rpt"/>
</dbReference>
<dbReference type="SUPFAM" id="SSF48452">
    <property type="entry name" value="TPR-like"/>
    <property type="match status" value="1"/>
</dbReference>
<comment type="caution">
    <text evidence="2">The sequence shown here is derived from an EMBL/GenBank/DDBJ whole genome shotgun (WGS) entry which is preliminary data.</text>
</comment>
<dbReference type="Gene3D" id="1.25.40.10">
    <property type="entry name" value="Tetratricopeptide repeat domain"/>
    <property type="match status" value="1"/>
</dbReference>
<dbReference type="PROSITE" id="PS50005">
    <property type="entry name" value="TPR"/>
    <property type="match status" value="1"/>
</dbReference>
<dbReference type="PROSITE" id="PS50293">
    <property type="entry name" value="TPR_REGION"/>
    <property type="match status" value="1"/>
</dbReference>
<reference evidence="2 3" key="1">
    <citation type="submission" date="2018-04" db="EMBL/GenBank/DDBJ databases">
        <title>Active sludge and wastewater microbial communities from Klosterneuburg, Austria.</title>
        <authorList>
            <person name="Wagner M."/>
        </authorList>
    </citation>
    <scope>NUCLEOTIDE SEQUENCE [LARGE SCALE GENOMIC DNA]</scope>
    <source>
        <strain evidence="2 3">Nm4</strain>
    </source>
</reference>
<feature type="repeat" description="TPR" evidence="1">
    <location>
        <begin position="57"/>
        <end position="90"/>
    </location>
</feature>
<evidence type="ECO:0000313" key="3">
    <source>
        <dbReference type="Proteomes" id="UP000244110"/>
    </source>
</evidence>
<organism evidence="2 3">
    <name type="scientific">Nitrosomonas ureae</name>
    <dbReference type="NCBI Taxonomy" id="44577"/>
    <lineage>
        <taxon>Bacteria</taxon>
        <taxon>Pseudomonadati</taxon>
        <taxon>Pseudomonadota</taxon>
        <taxon>Betaproteobacteria</taxon>
        <taxon>Nitrosomonadales</taxon>
        <taxon>Nitrosomonadaceae</taxon>
        <taxon>Nitrosomonas</taxon>
    </lineage>
</organism>
<gene>
    <name evidence="2" type="ORF">C8R28_103111</name>
</gene>
<dbReference type="AlphaFoldDB" id="A0A2T5ICJ5"/>
<accession>A0A2T5ICJ5</accession>
<evidence type="ECO:0000313" key="2">
    <source>
        <dbReference type="EMBL" id="PTQ81550.1"/>
    </source>
</evidence>
<dbReference type="EMBL" id="QAOL01000031">
    <property type="protein sequence ID" value="PTQ81550.1"/>
    <property type="molecule type" value="Genomic_DNA"/>
</dbReference>
<keyword evidence="1" id="KW-0802">TPR repeat</keyword>
<sequence length="96" mass="10955">MALADWLIPLLNHQSRNELWQIAGMLPQYSVSLRSFSVRVYQALLSQSVAEDLPEQALIFNNLGSLYGELGRHEEALEAVQRAVEMQRIQVCLSWI</sequence>
<evidence type="ECO:0000256" key="1">
    <source>
        <dbReference type="PROSITE-ProRule" id="PRU00339"/>
    </source>
</evidence>
<protein>
    <submittedName>
        <fullName evidence="2">Tetratricopeptide repeat protein</fullName>
    </submittedName>
</protein>
<dbReference type="InterPro" id="IPR011990">
    <property type="entry name" value="TPR-like_helical_dom_sf"/>
</dbReference>
<dbReference type="SMART" id="SM00028">
    <property type="entry name" value="TPR"/>
    <property type="match status" value="1"/>
</dbReference>
<dbReference type="Pfam" id="PF13424">
    <property type="entry name" value="TPR_12"/>
    <property type="match status" value="1"/>
</dbReference>
<dbReference type="Proteomes" id="UP000244110">
    <property type="component" value="Unassembled WGS sequence"/>
</dbReference>
<name>A0A2T5ICJ5_9PROT</name>
<proteinExistence type="predicted"/>